<keyword evidence="1" id="KW-0812">Transmembrane</keyword>
<dbReference type="EMBL" id="KX437742">
    <property type="protein sequence ID" value="ATC73069.1"/>
    <property type="molecule type" value="Genomic_DNA"/>
</dbReference>
<keyword evidence="2" id="KW-0496">Mitochondrion</keyword>
<sequence length="160" mass="18570">MKTVLAKILMIISTTIPFIKTPLSMGVLLLIFTTMSSMLLSYMYKSSWMSMIMFLMFVGGLLILFMYMSSIASNEKFSPNVKLYLVMMLIIIPMEELMLNNQLEDSMMNFYSNEMITLSKIFSKKTFSMTILMFLYMFLTMIVVTKIIKIHAGPLRSKYE</sequence>
<evidence type="ECO:0000256" key="1">
    <source>
        <dbReference type="SAM" id="Phobius"/>
    </source>
</evidence>
<organism evidence="2">
    <name type="scientific">Psammotettix sp. EMHAU-2015-Zz060503</name>
    <dbReference type="NCBI Taxonomy" id="2036857"/>
    <lineage>
        <taxon>Eukaryota</taxon>
        <taxon>Metazoa</taxon>
        <taxon>Ecdysozoa</taxon>
        <taxon>Arthropoda</taxon>
        <taxon>Hexapoda</taxon>
        <taxon>Insecta</taxon>
        <taxon>Pterygota</taxon>
        <taxon>Neoptera</taxon>
        <taxon>Paraneoptera</taxon>
        <taxon>Hemiptera</taxon>
        <taxon>Auchenorrhyncha</taxon>
        <taxon>Membracoidea</taxon>
        <taxon>Cicadellidae</taxon>
        <taxon>Deltocephalinae</taxon>
        <taxon>Paralimnini</taxon>
        <taxon>Psammotettix</taxon>
    </lineage>
</organism>
<keyword evidence="1" id="KW-0472">Membrane</keyword>
<name>A0A343K1G1_9HEMI</name>
<accession>A0A343K1G1</accession>
<geneLocation type="mitochondrion" evidence="2"/>
<feature type="transmembrane region" description="Helical" evidence="1">
    <location>
        <begin position="48"/>
        <end position="69"/>
    </location>
</feature>
<protein>
    <submittedName>
        <fullName evidence="2">NADH dehydrogenase subunit 6</fullName>
    </submittedName>
</protein>
<proteinExistence type="predicted"/>
<gene>
    <name evidence="2" type="primary">nad6</name>
</gene>
<evidence type="ECO:0000313" key="2">
    <source>
        <dbReference type="EMBL" id="ATC73069.1"/>
    </source>
</evidence>
<keyword evidence="1" id="KW-1133">Transmembrane helix</keyword>
<feature type="transmembrane region" description="Helical" evidence="1">
    <location>
        <begin position="81"/>
        <end position="99"/>
    </location>
</feature>
<dbReference type="AlphaFoldDB" id="A0A343K1G1"/>
<reference evidence="2" key="1">
    <citation type="journal article" date="2017" name="Zool. J. Linn. Soc.">
        <title>Insufficient power of mitogenomic data in resolving the auchenorrhynchan monophyly.</title>
        <authorList>
            <person name="Song N."/>
            <person name="Cai W."/>
            <person name="Li H."/>
        </authorList>
    </citation>
    <scope>NUCLEOTIDE SEQUENCE</scope>
</reference>
<feature type="transmembrane region" description="Helical" evidence="1">
    <location>
        <begin position="127"/>
        <end position="148"/>
    </location>
</feature>